<proteinExistence type="predicted"/>
<name>A0A1E1KKA5_9HELO</name>
<reference evidence="2" key="1">
    <citation type="submission" date="2016-03" db="EMBL/GenBank/DDBJ databases">
        <authorList>
            <person name="Ploux O."/>
        </authorList>
    </citation>
    <scope>NUCLEOTIDE SEQUENCE [LARGE SCALE GENOMIC DNA]</scope>
    <source>
        <strain evidence="2">UK7</strain>
    </source>
</reference>
<organism evidence="1 2">
    <name type="scientific">Rhynchosporium graminicola</name>
    <dbReference type="NCBI Taxonomy" id="2792576"/>
    <lineage>
        <taxon>Eukaryota</taxon>
        <taxon>Fungi</taxon>
        <taxon>Dikarya</taxon>
        <taxon>Ascomycota</taxon>
        <taxon>Pezizomycotina</taxon>
        <taxon>Leotiomycetes</taxon>
        <taxon>Helotiales</taxon>
        <taxon>Ploettnerulaceae</taxon>
        <taxon>Rhynchosporium</taxon>
    </lineage>
</organism>
<dbReference type="AlphaFoldDB" id="A0A1E1KKA5"/>
<keyword evidence="2" id="KW-1185">Reference proteome</keyword>
<dbReference type="EMBL" id="FJUW01000015">
    <property type="protein sequence ID" value="CZS98450.1"/>
    <property type="molecule type" value="Genomic_DNA"/>
</dbReference>
<evidence type="ECO:0000313" key="2">
    <source>
        <dbReference type="Proteomes" id="UP000178129"/>
    </source>
</evidence>
<gene>
    <name evidence="1" type="ORF">RCO7_04181</name>
</gene>
<comment type="caution">
    <text evidence="1">The sequence shown here is derived from an EMBL/GenBank/DDBJ whole genome shotgun (WGS) entry which is preliminary data.</text>
</comment>
<sequence length="180" mass="19994">MCWLTESWYKSCSHWGPRQLSTACARGEASASLSGCWENTVLGVKNHAGLCPSCRFRADLTGRSSGSSLLLARENVSEAQTEVSSLNRDESEICVQIPVQIQIMVTPPTPTTANFSKPLTSLKRKSFDLEIFPTADQQPTKELLCIQSLEERGILESVTVTGAYKLGPRFGRWYAWRGYK</sequence>
<dbReference type="InParanoid" id="A0A1E1KKA5"/>
<evidence type="ECO:0000313" key="1">
    <source>
        <dbReference type="EMBL" id="CZS98450.1"/>
    </source>
</evidence>
<protein>
    <submittedName>
        <fullName evidence="1">Uncharacterized protein</fullName>
    </submittedName>
</protein>
<dbReference type="Proteomes" id="UP000178129">
    <property type="component" value="Unassembled WGS sequence"/>
</dbReference>
<accession>A0A1E1KKA5</accession>